<comment type="caution">
    <text evidence="2">The sequence shown here is derived from an EMBL/GenBank/DDBJ whole genome shotgun (WGS) entry which is preliminary data.</text>
</comment>
<dbReference type="InterPro" id="IPR012902">
    <property type="entry name" value="N_methyl_site"/>
</dbReference>
<evidence type="ECO:0008006" key="4">
    <source>
        <dbReference type="Google" id="ProtNLM"/>
    </source>
</evidence>
<gene>
    <name evidence="2" type="ORF">DWU98_13105</name>
</gene>
<name>A0A370WXN8_9GAMM</name>
<dbReference type="EMBL" id="QRBE01000007">
    <property type="protein sequence ID" value="RDS80909.1"/>
    <property type="molecule type" value="Genomic_DNA"/>
</dbReference>
<accession>A0A370WXN8</accession>
<dbReference type="GO" id="GO:0043683">
    <property type="term" value="P:type IV pilus assembly"/>
    <property type="evidence" value="ECO:0007669"/>
    <property type="project" value="InterPro"/>
</dbReference>
<dbReference type="AlphaFoldDB" id="A0A370WXN8"/>
<keyword evidence="1" id="KW-1133">Transmembrane helix</keyword>
<keyword evidence="3" id="KW-1185">Reference proteome</keyword>
<feature type="transmembrane region" description="Helical" evidence="1">
    <location>
        <begin position="12"/>
        <end position="36"/>
    </location>
</feature>
<evidence type="ECO:0000313" key="3">
    <source>
        <dbReference type="Proteomes" id="UP000254258"/>
    </source>
</evidence>
<dbReference type="Proteomes" id="UP000254258">
    <property type="component" value="Unassembled WGS sequence"/>
</dbReference>
<keyword evidence="1" id="KW-0472">Membrane</keyword>
<keyword evidence="1" id="KW-0812">Transmembrane</keyword>
<protein>
    <recommendedName>
        <fullName evidence="4">Prepilin-type N-terminal cleavage/methylation domain-containing protein</fullName>
    </recommendedName>
</protein>
<organism evidence="2 3">
    <name type="scientific">Dyella monticola</name>
    <dbReference type="NCBI Taxonomy" id="1927958"/>
    <lineage>
        <taxon>Bacteria</taxon>
        <taxon>Pseudomonadati</taxon>
        <taxon>Pseudomonadota</taxon>
        <taxon>Gammaproteobacteria</taxon>
        <taxon>Lysobacterales</taxon>
        <taxon>Rhodanobacteraceae</taxon>
        <taxon>Dyella</taxon>
    </lineage>
</organism>
<evidence type="ECO:0000313" key="2">
    <source>
        <dbReference type="EMBL" id="RDS80909.1"/>
    </source>
</evidence>
<evidence type="ECO:0000256" key="1">
    <source>
        <dbReference type="SAM" id="Phobius"/>
    </source>
</evidence>
<reference evidence="2 3" key="1">
    <citation type="submission" date="2018-07" db="EMBL/GenBank/DDBJ databases">
        <title>Dyella monticola sp. nov. and Dyella psychrodurans sp. nov. isolated from monsoon evergreen broad-leaved forest soil of Dinghu Mountain, China.</title>
        <authorList>
            <person name="Gao Z."/>
            <person name="Qiu L."/>
        </authorList>
    </citation>
    <scope>NUCLEOTIDE SEQUENCE [LARGE SCALE GENOMIC DNA]</scope>
    <source>
        <strain evidence="2 3">4G-K06</strain>
    </source>
</reference>
<dbReference type="Pfam" id="PF16074">
    <property type="entry name" value="PilW"/>
    <property type="match status" value="1"/>
</dbReference>
<dbReference type="InterPro" id="IPR032092">
    <property type="entry name" value="PilW"/>
</dbReference>
<sequence>MGISAMRRRCRGLSLVELMIAMALGVLVSAGIMAVFRSTADSRQAQEQLARLQEEGRFAITQIKNDLAMAGAQYCMNTGGHAHAGAAGPYLDEWRAPTVYASDPAVLLHALSDVTTPWGGAYPQAPGEPYSLPSFLAMRGYDCMPDSCAPIDPSDKRSAEGFSIPAMGKAVDSRVIGASVITVRYLNPAGGWRIAADGGGGSTLTQHADGSISIALSPSGNEVTLKTLEKGNDPLAMLADCSSAQIFTVSGLNNGQATSTGSNFAQPRVFQNMVAPRVFSVSRDLRTVTYFLRVVNNGDGQGHTTGALVRRINGGQGMASAQDGRTDELVRGVERLDFKYGVQWPDGTVRYYTAAQVDNSSRADCPAVPLPIRGSNDHGCLWRSVSLIEIDLLMDGQQPLNALKSGELVYSYAADGIFTPESPTATGRKVTPLQQGFPPSMLRREFTAVVAVRNTNP</sequence>
<dbReference type="PROSITE" id="PS00409">
    <property type="entry name" value="PROKAR_NTER_METHYL"/>
    <property type="match status" value="1"/>
</dbReference>
<proteinExistence type="predicted"/>
<dbReference type="Pfam" id="PF07963">
    <property type="entry name" value="N_methyl"/>
    <property type="match status" value="1"/>
</dbReference>